<feature type="domain" description="Transposase InsH N-terminal" evidence="1">
    <location>
        <begin position="13"/>
        <end position="78"/>
    </location>
</feature>
<proteinExistence type="predicted"/>
<evidence type="ECO:0000313" key="3">
    <source>
        <dbReference type="Proteomes" id="UP001190452"/>
    </source>
</evidence>
<dbReference type="InterPro" id="IPR008490">
    <property type="entry name" value="Transposase_InsH_N"/>
</dbReference>
<evidence type="ECO:0000259" key="1">
    <source>
        <dbReference type="Pfam" id="PF05598"/>
    </source>
</evidence>
<gene>
    <name evidence="2" type="ORF">R77569_04788</name>
</gene>
<dbReference type="Pfam" id="PF05598">
    <property type="entry name" value="DUF772"/>
    <property type="match status" value="1"/>
</dbReference>
<keyword evidence="3" id="KW-1185">Reference proteome</keyword>
<reference evidence="2 3" key="1">
    <citation type="submission" date="2023-07" db="EMBL/GenBank/DDBJ databases">
        <authorList>
            <person name="Peeters C."/>
        </authorList>
    </citation>
    <scope>NUCLEOTIDE SEQUENCE [LARGE SCALE GENOMIC DNA]</scope>
    <source>
        <strain evidence="2 3">R-77569</strain>
    </source>
</reference>
<name>A0ABM9L252_9RALS</name>
<dbReference type="PANTHER" id="PTHR35604:SF2">
    <property type="entry name" value="TRANSPOSASE INSH FOR INSERTION SEQUENCE ELEMENT IS5A-RELATED"/>
    <property type="match status" value="1"/>
</dbReference>
<dbReference type="PANTHER" id="PTHR35604">
    <property type="entry name" value="TRANSPOSASE INSH FOR INSERTION SEQUENCE ELEMENT IS5A-RELATED"/>
    <property type="match status" value="1"/>
</dbReference>
<dbReference type="EMBL" id="CAUDKV010000032">
    <property type="protein sequence ID" value="CAJ0898239.1"/>
    <property type="molecule type" value="Genomic_DNA"/>
</dbReference>
<comment type="caution">
    <text evidence="2">The sequence shown here is derived from an EMBL/GenBank/DDBJ whole genome shotgun (WGS) entry which is preliminary data.</text>
</comment>
<organism evidence="2 3">
    <name type="scientific">Ralstonia mannitolilytica</name>
    <dbReference type="NCBI Taxonomy" id="105219"/>
    <lineage>
        <taxon>Bacteria</taxon>
        <taxon>Pseudomonadati</taxon>
        <taxon>Pseudomonadota</taxon>
        <taxon>Betaproteobacteria</taxon>
        <taxon>Burkholderiales</taxon>
        <taxon>Burkholderiaceae</taxon>
        <taxon>Ralstonia</taxon>
    </lineage>
</organism>
<evidence type="ECO:0000313" key="2">
    <source>
        <dbReference type="EMBL" id="CAJ0898239.1"/>
    </source>
</evidence>
<protein>
    <submittedName>
        <fullName evidence="2">IS5 family transposase IS1405</fullName>
    </submittedName>
</protein>
<accession>A0ABM9L252</accession>
<dbReference type="Proteomes" id="UP001190452">
    <property type="component" value="Unassembled WGS sequence"/>
</dbReference>
<sequence>MRQADLRLDLTRRKTRKAVFLDEMERVMPWAQLLALIEPHAPLKDRGRPEFAIEVLLRIHFLQYWFGLSDMAMEEALSSPGWAA</sequence>